<evidence type="ECO:0000256" key="8">
    <source>
        <dbReference type="SAM" id="SignalP"/>
    </source>
</evidence>
<organism evidence="10 11">
    <name type="scientific">Parapedobacter composti</name>
    <dbReference type="NCBI Taxonomy" id="623281"/>
    <lineage>
        <taxon>Bacteria</taxon>
        <taxon>Pseudomonadati</taxon>
        <taxon>Bacteroidota</taxon>
        <taxon>Sphingobacteriia</taxon>
        <taxon>Sphingobacteriales</taxon>
        <taxon>Sphingobacteriaceae</taxon>
        <taxon>Parapedobacter</taxon>
    </lineage>
</organism>
<evidence type="ECO:0000313" key="10">
    <source>
        <dbReference type="EMBL" id="SFB79109.1"/>
    </source>
</evidence>
<dbReference type="NCBIfam" id="TIGR04056">
    <property type="entry name" value="OMP_RagA_SusC"/>
    <property type="match status" value="1"/>
</dbReference>
<evidence type="ECO:0000256" key="2">
    <source>
        <dbReference type="ARBA" id="ARBA00022448"/>
    </source>
</evidence>
<dbReference type="InterPro" id="IPR023997">
    <property type="entry name" value="TonB-dep_OMP_SusC/RagA_CS"/>
</dbReference>
<dbReference type="Proteomes" id="UP000199577">
    <property type="component" value="Unassembled WGS sequence"/>
</dbReference>
<dbReference type="NCBIfam" id="TIGR04057">
    <property type="entry name" value="SusC_RagA_signa"/>
    <property type="match status" value="1"/>
</dbReference>
<dbReference type="Gene3D" id="2.60.40.1120">
    <property type="entry name" value="Carboxypeptidase-like, regulatory domain"/>
    <property type="match status" value="1"/>
</dbReference>
<evidence type="ECO:0000256" key="1">
    <source>
        <dbReference type="ARBA" id="ARBA00004571"/>
    </source>
</evidence>
<dbReference type="InterPro" id="IPR012910">
    <property type="entry name" value="Plug_dom"/>
</dbReference>
<dbReference type="Gene3D" id="2.40.170.20">
    <property type="entry name" value="TonB-dependent receptor, beta-barrel domain"/>
    <property type="match status" value="1"/>
</dbReference>
<dbReference type="Pfam" id="PF07715">
    <property type="entry name" value="Plug"/>
    <property type="match status" value="1"/>
</dbReference>
<accession>A0A1I1DVN6</accession>
<keyword evidence="6 7" id="KW-0998">Cell outer membrane</keyword>
<keyword evidence="8" id="KW-0732">Signal</keyword>
<evidence type="ECO:0000256" key="4">
    <source>
        <dbReference type="ARBA" id="ARBA00022692"/>
    </source>
</evidence>
<evidence type="ECO:0000256" key="5">
    <source>
        <dbReference type="ARBA" id="ARBA00023136"/>
    </source>
</evidence>
<proteinExistence type="inferred from homology"/>
<dbReference type="EMBL" id="FOLL01000001">
    <property type="protein sequence ID" value="SFB79109.1"/>
    <property type="molecule type" value="Genomic_DNA"/>
</dbReference>
<dbReference type="AlphaFoldDB" id="A0A1I1DVN6"/>
<dbReference type="STRING" id="623281.SAMN05421747_101137"/>
<keyword evidence="5 7" id="KW-0472">Membrane</keyword>
<evidence type="ECO:0000256" key="7">
    <source>
        <dbReference type="PROSITE-ProRule" id="PRU01360"/>
    </source>
</evidence>
<evidence type="ECO:0000313" key="11">
    <source>
        <dbReference type="Proteomes" id="UP000199577"/>
    </source>
</evidence>
<feature type="chain" id="PRO_5011744156" evidence="8">
    <location>
        <begin position="28"/>
        <end position="1056"/>
    </location>
</feature>
<dbReference type="Gene3D" id="2.170.130.10">
    <property type="entry name" value="TonB-dependent receptor, plug domain"/>
    <property type="match status" value="1"/>
</dbReference>
<dbReference type="InterPro" id="IPR037066">
    <property type="entry name" value="Plug_dom_sf"/>
</dbReference>
<dbReference type="InterPro" id="IPR039426">
    <property type="entry name" value="TonB-dep_rcpt-like"/>
</dbReference>
<feature type="signal peptide" evidence="8">
    <location>
        <begin position="1"/>
        <end position="27"/>
    </location>
</feature>
<evidence type="ECO:0000256" key="6">
    <source>
        <dbReference type="ARBA" id="ARBA00023237"/>
    </source>
</evidence>
<evidence type="ECO:0000256" key="3">
    <source>
        <dbReference type="ARBA" id="ARBA00022452"/>
    </source>
</evidence>
<keyword evidence="3 7" id="KW-1134">Transmembrane beta strand</keyword>
<dbReference type="PROSITE" id="PS52016">
    <property type="entry name" value="TONB_DEPENDENT_REC_3"/>
    <property type="match status" value="1"/>
</dbReference>
<name>A0A1I1DVN6_9SPHI</name>
<comment type="similarity">
    <text evidence="7">Belongs to the TonB-dependent receptor family.</text>
</comment>
<feature type="domain" description="TonB-dependent receptor plug" evidence="9">
    <location>
        <begin position="122"/>
        <end position="243"/>
    </location>
</feature>
<dbReference type="InterPro" id="IPR008969">
    <property type="entry name" value="CarboxyPept-like_regulatory"/>
</dbReference>
<keyword evidence="4 7" id="KW-0812">Transmembrane</keyword>
<dbReference type="OrthoDB" id="9768177at2"/>
<dbReference type="InterPro" id="IPR036942">
    <property type="entry name" value="Beta-barrel_TonB_sf"/>
</dbReference>
<keyword evidence="2 7" id="KW-0813">Transport</keyword>
<protein>
    <submittedName>
        <fullName evidence="10">TonB-linked outer membrane protein, SusC/RagA family</fullName>
    </submittedName>
</protein>
<evidence type="ECO:0000259" key="9">
    <source>
        <dbReference type="Pfam" id="PF07715"/>
    </source>
</evidence>
<keyword evidence="11" id="KW-1185">Reference proteome</keyword>
<reference evidence="10 11" key="1">
    <citation type="submission" date="2016-10" db="EMBL/GenBank/DDBJ databases">
        <authorList>
            <person name="de Groot N.N."/>
        </authorList>
    </citation>
    <scope>NUCLEOTIDE SEQUENCE [LARGE SCALE GENOMIC DNA]</scope>
    <source>
        <strain evidence="10 11">DSM 22900</strain>
    </source>
</reference>
<comment type="subcellular location">
    <subcellularLocation>
        <location evidence="1 7">Cell outer membrane</location>
        <topology evidence="1 7">Multi-pass membrane protein</topology>
    </subcellularLocation>
</comment>
<dbReference type="RefSeq" id="WP_090970059.1">
    <property type="nucleotide sequence ID" value="NZ_FOLL01000001.1"/>
</dbReference>
<dbReference type="GO" id="GO:0009279">
    <property type="term" value="C:cell outer membrane"/>
    <property type="evidence" value="ECO:0007669"/>
    <property type="project" value="UniProtKB-SubCell"/>
</dbReference>
<dbReference type="Pfam" id="PF13715">
    <property type="entry name" value="CarbopepD_reg_2"/>
    <property type="match status" value="1"/>
</dbReference>
<sequence>MKKVQLSTWLNSFVCCFLLFAMQQLYAQEIPVAGVVRDQQGNPLPGVSVVERGTGKGVKTDENGFYEISITSAGRTLIFSSVGFHAQQHVIRAAAGSFDITLEEDLSSLDEVVIIGYQDVTRRKTTGAIASVKGKEFENTPYTTFDAMLQGRVAGMTVLSPSGEPGTNNIVNIRGSSNLELANNSISAPLYVIDNIIYDVNDFGSAYGANPLQSINPNDIESVDILKDASASAIYGARAANGVIIVKTKRPMAGKPEIRVSAFYGIADRPAMKPIQVGTAERRLKMDMLYIGGNDNWFYNNQLSMMLTDSLNPAFNNNTDWQGLFLRAAALNNVNASVGASTENFTYRFSVQRYYEEGVMIGYENDNVTPRIFLQANPTPNLQFETNLFAGLTRAKHGSGDGVYGSKYPFNTWGFPSSFWQITDEEEAVYTGRYDDLMDNDRTTSINGNTAFTVKKVVVPGLSFRTQFSYNINNNTRDLFQPGLITPNRRNYARSWVYQNQRWEVESFFNYIKTIKDDHTLSGVLGYGMEKNTQNNRFASGWNDNSTVVKSVSGIPSGPDLYAWTDLAERSRVSVFGRLSYDYKGRYLLSGSYRQDASSRYSRDNRWGVFPAVSAGWAVSEEPFFEPLKHAVSFFKFRGSYGLTGLDPGSYYAQYMTLGFNAGYVGAVLDNGNEVAPNTYNGTTVTYPNYQNAASSPGIRWERTPQFNVGVDANFIEDRISVTADYYIRNSQSLVFQSPAPLTTGFSQLTGNFVDIRNSGVELTINSVNTRAGAAFHWSTNFNIAFNKNMVTGLPNGGREFRTGPPWMERTLNIGQPLFPFQVWRVNGVFATDADVPIDPLTGNRLRNGLTGQYYKAGDPAPVDVNGDYIIDYLDKISLGDPNPRVVGGLTNSFAYKGFTLQVLVTFVEGRSLWNGYLSDRLQDAGSPTLFTTWGTNSAIAGDFNLSDFWLRPGDRSRFPNLFSNTVDNWHIAQNYFVENASFVRLKNIQLGYNLPQKIVDKLRFRSIRLFSVVDNLYIRSWSDTPDPEAVEPNGYSTGNGYPIPKKFTFGIDVSF</sequence>
<dbReference type="SUPFAM" id="SSF56935">
    <property type="entry name" value="Porins"/>
    <property type="match status" value="1"/>
</dbReference>
<gene>
    <name evidence="10" type="ORF">SAMN05421747_101137</name>
</gene>
<dbReference type="InterPro" id="IPR023996">
    <property type="entry name" value="TonB-dep_OMP_SusC/RagA"/>
</dbReference>
<dbReference type="SUPFAM" id="SSF49464">
    <property type="entry name" value="Carboxypeptidase regulatory domain-like"/>
    <property type="match status" value="1"/>
</dbReference>